<keyword evidence="2" id="KW-1185">Reference proteome</keyword>
<organism evidence="1 2">
    <name type="scientific">Vibrio qingdaonensis</name>
    <dbReference type="NCBI Taxonomy" id="2829491"/>
    <lineage>
        <taxon>Bacteria</taxon>
        <taxon>Pseudomonadati</taxon>
        <taxon>Pseudomonadota</taxon>
        <taxon>Gammaproteobacteria</taxon>
        <taxon>Vibrionales</taxon>
        <taxon>Vibrionaceae</taxon>
        <taxon>Vibrio</taxon>
    </lineage>
</organism>
<gene>
    <name evidence="1" type="ORF">MD535_08525</name>
</gene>
<protein>
    <recommendedName>
        <fullName evidence="3">Transcription initiation factor TFIIIB</fullName>
    </recommendedName>
</protein>
<accession>A0A9X3CMN8</accession>
<evidence type="ECO:0000313" key="1">
    <source>
        <dbReference type="EMBL" id="MCW8346051.1"/>
    </source>
</evidence>
<name>A0A9X3CMN8_9VIBR</name>
<dbReference type="EMBL" id="JAKRRY010000008">
    <property type="protein sequence ID" value="MCW8346051.1"/>
    <property type="molecule type" value="Genomic_DNA"/>
</dbReference>
<reference evidence="1" key="1">
    <citation type="submission" date="2022-02" db="EMBL/GenBank/DDBJ databases">
        <title>Vibrio sp. nov, a new bacterium isolated from seawater.</title>
        <authorList>
            <person name="Yuan Y."/>
        </authorList>
    </citation>
    <scope>NUCLEOTIDE SEQUENCE</scope>
    <source>
        <strain evidence="1">ZSDZ65</strain>
    </source>
</reference>
<comment type="caution">
    <text evidence="1">The sequence shown here is derived from an EMBL/GenBank/DDBJ whole genome shotgun (WGS) entry which is preliminary data.</text>
</comment>
<dbReference type="RefSeq" id="WP_265674445.1">
    <property type="nucleotide sequence ID" value="NZ_JAKRRY010000008.1"/>
</dbReference>
<proteinExistence type="predicted"/>
<dbReference type="Proteomes" id="UP001155587">
    <property type="component" value="Unassembled WGS sequence"/>
</dbReference>
<evidence type="ECO:0008006" key="3">
    <source>
        <dbReference type="Google" id="ProtNLM"/>
    </source>
</evidence>
<sequence>MKKYAIETQTSNDCPECDSDEYLLSEDGETFLCAGCGFYTQEYSKDWTEMYINKVMVQTQSNSHTCSLIH</sequence>
<dbReference type="SUPFAM" id="SSF57783">
    <property type="entry name" value="Zinc beta-ribbon"/>
    <property type="match status" value="1"/>
</dbReference>
<evidence type="ECO:0000313" key="2">
    <source>
        <dbReference type="Proteomes" id="UP001155587"/>
    </source>
</evidence>
<dbReference type="AlphaFoldDB" id="A0A9X3CMN8"/>